<dbReference type="OrthoDB" id="7550572at2759"/>
<feature type="region of interest" description="Disordered" evidence="1">
    <location>
        <begin position="1"/>
        <end position="25"/>
    </location>
</feature>
<evidence type="ECO:0000313" key="3">
    <source>
        <dbReference type="Proteomes" id="UP001153737"/>
    </source>
</evidence>
<dbReference type="EMBL" id="OU896712">
    <property type="protein sequence ID" value="CAG9822881.1"/>
    <property type="molecule type" value="Genomic_DNA"/>
</dbReference>
<proteinExistence type="predicted"/>
<organism evidence="2 3">
    <name type="scientific">Phaedon cochleariae</name>
    <name type="common">Mustard beetle</name>
    <dbReference type="NCBI Taxonomy" id="80249"/>
    <lineage>
        <taxon>Eukaryota</taxon>
        <taxon>Metazoa</taxon>
        <taxon>Ecdysozoa</taxon>
        <taxon>Arthropoda</taxon>
        <taxon>Hexapoda</taxon>
        <taxon>Insecta</taxon>
        <taxon>Pterygota</taxon>
        <taxon>Neoptera</taxon>
        <taxon>Endopterygota</taxon>
        <taxon>Coleoptera</taxon>
        <taxon>Polyphaga</taxon>
        <taxon>Cucujiformia</taxon>
        <taxon>Chrysomeloidea</taxon>
        <taxon>Chrysomelidae</taxon>
        <taxon>Chrysomelinae</taxon>
        <taxon>Chrysomelini</taxon>
        <taxon>Phaedon</taxon>
    </lineage>
</organism>
<reference evidence="2" key="2">
    <citation type="submission" date="2022-10" db="EMBL/GenBank/DDBJ databases">
        <authorList>
            <consortium name="ENA_rothamsted_submissions"/>
            <consortium name="culmorum"/>
            <person name="King R."/>
        </authorList>
    </citation>
    <scope>NUCLEOTIDE SEQUENCE</scope>
</reference>
<name>A0A9N9SH02_PHACE</name>
<accession>A0A9N9SH02</accession>
<dbReference type="AlphaFoldDB" id="A0A9N9SH02"/>
<gene>
    <name evidence="2" type="ORF">PHAECO_LOCUS9972</name>
</gene>
<dbReference type="Proteomes" id="UP001153737">
    <property type="component" value="Chromosome 6"/>
</dbReference>
<sequence>MGRKKLSTNNNLNNADNQIPKTKIPARRHPHHIFSSTVKNKPHNVDVPSTTSEPLITPTRLCDIQVPDLMFSATAPQFQNYRMYVGYNRFLWKIDLNDMRIPSQPELFDDYLPEDLKYSRVAYVFQSSGGDLVTFINDSMYYAASFSNFQIHQNFRFPLPSEAKIIAVF</sequence>
<evidence type="ECO:0000313" key="2">
    <source>
        <dbReference type="EMBL" id="CAG9822881.1"/>
    </source>
</evidence>
<reference evidence="2" key="1">
    <citation type="submission" date="2022-01" db="EMBL/GenBank/DDBJ databases">
        <authorList>
            <person name="King R."/>
        </authorList>
    </citation>
    <scope>NUCLEOTIDE SEQUENCE</scope>
</reference>
<keyword evidence="3" id="KW-1185">Reference proteome</keyword>
<evidence type="ECO:0000256" key="1">
    <source>
        <dbReference type="SAM" id="MobiDB-lite"/>
    </source>
</evidence>
<protein>
    <submittedName>
        <fullName evidence="2">Uncharacterized protein</fullName>
    </submittedName>
</protein>